<protein>
    <submittedName>
        <fullName evidence="1">Uncharacterized protein</fullName>
    </submittedName>
</protein>
<sequence length="34" mass="4354">MHIYIDRVQIWWIHWLQGLHSAFMRRTEHQSVFM</sequence>
<name>M4QF73_9CAUD</name>
<keyword evidence="2" id="KW-1185">Reference proteome</keyword>
<proteinExistence type="predicted"/>
<dbReference type="EMBL" id="KC579452">
    <property type="protein sequence ID" value="AGH25183.1"/>
    <property type="molecule type" value="Genomic_DNA"/>
</dbReference>
<evidence type="ECO:0000313" key="2">
    <source>
        <dbReference type="Proteomes" id="UP000011833"/>
    </source>
</evidence>
<accession>M4QF73</accession>
<dbReference type="Proteomes" id="UP000011833">
    <property type="component" value="Segment"/>
</dbReference>
<organism evidence="1 2">
    <name type="scientific">Escherichia phage phiKP26</name>
    <dbReference type="NCBI Taxonomy" id="2886927"/>
    <lineage>
        <taxon>Viruses</taxon>
        <taxon>Duplodnaviria</taxon>
        <taxon>Heunggongvirae</taxon>
        <taxon>Uroviricota</taxon>
        <taxon>Caudoviricetes</taxon>
        <taxon>Drexlerviridae</taxon>
        <taxon>Rogunavirinae</taxon>
        <taxon>Rogunavirus</taxon>
        <taxon>Rogunavirus KP26</taxon>
    </lineage>
</organism>
<evidence type="ECO:0000313" key="1">
    <source>
        <dbReference type="EMBL" id="AGH25183.1"/>
    </source>
</evidence>
<gene>
    <name evidence="1" type="ORF">kp_41</name>
</gene>
<reference evidence="1 2" key="1">
    <citation type="journal article" date="2013" name="Arch. Virol.">
        <title>Complete genome sequence of a polyvalent bacteriophage, phiKP26, active on Salmonella and Escherichia coli.</title>
        <authorList>
            <person name="Amarillas L."/>
            <person name="Chaidez-Quiroz C."/>
            <person name="Sanudo-Barajas A."/>
            <person name="Leon-Felix J."/>
        </authorList>
    </citation>
    <scope>NUCLEOTIDE SEQUENCE [LARGE SCALE GENOMIC DNA]</scope>
</reference>